<comment type="cofactor">
    <cofactor evidence="2">
        <name>a divalent metal cation</name>
        <dbReference type="ChEBI" id="CHEBI:60240"/>
    </cofactor>
</comment>
<comment type="function">
    <text evidence="17">Ubiquitous transcription factor required for a diverse set of processes. It is a component of the CCR4 complex involved in the control of gene expression.</text>
</comment>
<dbReference type="InterPro" id="IPR012337">
    <property type="entry name" value="RNaseH-like_sf"/>
</dbReference>
<evidence type="ECO:0000256" key="5">
    <source>
        <dbReference type="ARBA" id="ARBA00008372"/>
    </source>
</evidence>
<dbReference type="InterPro" id="IPR039637">
    <property type="entry name" value="CNOT7/CNOT8/Pop2"/>
</dbReference>
<evidence type="ECO:0000256" key="14">
    <source>
        <dbReference type="ARBA" id="ARBA00023015"/>
    </source>
</evidence>
<dbReference type="SUPFAM" id="SSF53098">
    <property type="entry name" value="Ribonuclease H-like"/>
    <property type="match status" value="1"/>
</dbReference>
<dbReference type="EC" id="3.1.13.4" evidence="7"/>
<dbReference type="GO" id="GO:0004535">
    <property type="term" value="F:poly(A)-specific ribonuclease activity"/>
    <property type="evidence" value="ECO:0000318"/>
    <property type="project" value="GO_Central"/>
</dbReference>
<evidence type="ECO:0000256" key="4">
    <source>
        <dbReference type="ARBA" id="ARBA00004496"/>
    </source>
</evidence>
<evidence type="ECO:0000256" key="9">
    <source>
        <dbReference type="ARBA" id="ARBA00022722"/>
    </source>
</evidence>
<dbReference type="EnsemblPlants" id="HORVU.MOREX.r3.7HG0647770.1">
    <property type="protein sequence ID" value="HORVU.MOREX.r3.7HG0647770.1.CDS1"/>
    <property type="gene ID" value="HORVU.MOREX.r3.7HG0647770"/>
</dbReference>
<keyword evidence="11" id="KW-0378">Hydrolase</keyword>
<dbReference type="PANTHER" id="PTHR10797">
    <property type="entry name" value="CCR4-NOT TRANSCRIPTION COMPLEX SUBUNIT"/>
    <property type="match status" value="1"/>
</dbReference>
<keyword evidence="9" id="KW-0540">Nuclease</keyword>
<keyword evidence="12" id="KW-0269">Exonuclease</keyword>
<comment type="subunit">
    <text evidence="6">Component of the CCR4-NOT complex, at least composed of CRR4 and CAF1 proteins.</text>
</comment>
<dbReference type="AlphaFoldDB" id="A0A8I7BI72"/>
<proteinExistence type="inferred from homology"/>
<evidence type="ECO:0000256" key="2">
    <source>
        <dbReference type="ARBA" id="ARBA00001968"/>
    </source>
</evidence>
<keyword evidence="19" id="KW-1185">Reference proteome</keyword>
<evidence type="ECO:0000313" key="18">
    <source>
        <dbReference type="EnsemblPlants" id="HORVU.MOREX.r3.7HG0647770.1.CDS1"/>
    </source>
</evidence>
<dbReference type="InterPro" id="IPR006941">
    <property type="entry name" value="RNase_CAF1"/>
</dbReference>
<evidence type="ECO:0000256" key="15">
    <source>
        <dbReference type="ARBA" id="ARBA00023163"/>
    </source>
</evidence>
<sequence length="462" mass="50766">MTVSGDGGTVLLRRRPALHHHAAFPAHQPAHQPAHHPAVVWHPFQSHFVPMPTPRPMLVHMQPPPVDHFAFDAHAHARGSRTPSPPVDRFAFDAHAHAGGRGSRTPSPPSSPVGQLAFTSHVQCAPQPLAQVEVRDLWELNQPDETPPPPHPVVTIGTAVPGALHAAPRQLWGPAQVEVRDVWKWNLAEEMAAITSLLPTHTVVTIDTEFPGAVHDSTTPRDQRSPKEAYALVRSNVDHLKHLLQLGLTLSGPGGSHPVVWQFNFRGFDEGRHPHAPESIAMLKAHGMDFGRLREDGIDPGDFADEFMRSGLNHRRPRRGKAAQEPLTWVAFSGSYDFAYLAKLLRRGRGLPQKLEHFTRLVEKLFGQWVLDARYIATTCGSHGGLEKVAAELGVQRRAGVAHSAGSDSLLTADVMLAIVLCLEGPPNYQDVRRIHAGKIDGLVKLDLQTCKDVTPMLYCFK</sequence>
<dbReference type="Pfam" id="PF04857">
    <property type="entry name" value="CAF1"/>
    <property type="match status" value="1"/>
</dbReference>
<dbReference type="SMR" id="A0A8I7BI72"/>
<comment type="subcellular location">
    <subcellularLocation>
        <location evidence="4">Cytoplasm</location>
    </subcellularLocation>
    <subcellularLocation>
        <location evidence="3">Nucleus</location>
    </subcellularLocation>
</comment>
<keyword evidence="14" id="KW-0805">Transcription regulation</keyword>
<dbReference type="GO" id="GO:0046872">
    <property type="term" value="F:metal ion binding"/>
    <property type="evidence" value="ECO:0007669"/>
    <property type="project" value="UniProtKB-KW"/>
</dbReference>
<evidence type="ECO:0000256" key="13">
    <source>
        <dbReference type="ARBA" id="ARBA00022884"/>
    </source>
</evidence>
<evidence type="ECO:0000256" key="16">
    <source>
        <dbReference type="ARBA" id="ARBA00023242"/>
    </source>
</evidence>
<comment type="catalytic activity">
    <reaction evidence="1">
        <text>Exonucleolytic cleavage of poly(A) to 5'-AMP.</text>
        <dbReference type="EC" id="3.1.13.4"/>
    </reaction>
</comment>
<dbReference type="Proteomes" id="UP000011116">
    <property type="component" value="Chromosome 7H"/>
</dbReference>
<dbReference type="GO" id="GO:0005634">
    <property type="term" value="C:nucleus"/>
    <property type="evidence" value="ECO:0007669"/>
    <property type="project" value="UniProtKB-SubCell"/>
</dbReference>
<comment type="similarity">
    <text evidence="5">Belongs to the CAF1 family.</text>
</comment>
<evidence type="ECO:0000256" key="10">
    <source>
        <dbReference type="ARBA" id="ARBA00022723"/>
    </source>
</evidence>
<evidence type="ECO:0000256" key="1">
    <source>
        <dbReference type="ARBA" id="ARBA00001663"/>
    </source>
</evidence>
<keyword evidence="13" id="KW-0694">RNA-binding</keyword>
<keyword evidence="8" id="KW-0963">Cytoplasm</keyword>
<name>A0A8I7BI72_HORVV</name>
<evidence type="ECO:0000256" key="12">
    <source>
        <dbReference type="ARBA" id="ARBA00022839"/>
    </source>
</evidence>
<keyword evidence="16" id="KW-0539">Nucleus</keyword>
<dbReference type="GO" id="GO:0030015">
    <property type="term" value="C:CCR4-NOT core complex"/>
    <property type="evidence" value="ECO:0000318"/>
    <property type="project" value="GO_Central"/>
</dbReference>
<evidence type="ECO:0000256" key="17">
    <source>
        <dbReference type="ARBA" id="ARBA00025148"/>
    </source>
</evidence>
<evidence type="ECO:0000256" key="7">
    <source>
        <dbReference type="ARBA" id="ARBA00012161"/>
    </source>
</evidence>
<dbReference type="Gramene" id="HORVU.MOREX.r2.7HG0537640.1">
    <property type="protein sequence ID" value="HORVU.MOREX.r2.7HG0537640.1.CDS.1"/>
    <property type="gene ID" value="HORVU.MOREX.r2.7HG0537640"/>
</dbReference>
<dbReference type="GO" id="GO:0000288">
    <property type="term" value="P:nuclear-transcribed mRNA catabolic process, deadenylation-dependent decay"/>
    <property type="evidence" value="ECO:0000318"/>
    <property type="project" value="GO_Central"/>
</dbReference>
<reference evidence="19" key="1">
    <citation type="journal article" date="2012" name="Nature">
        <title>A physical, genetic and functional sequence assembly of the barley genome.</title>
        <authorList>
            <consortium name="The International Barley Genome Sequencing Consortium"/>
            <person name="Mayer K.F."/>
            <person name="Waugh R."/>
            <person name="Brown J.W."/>
            <person name="Schulman A."/>
            <person name="Langridge P."/>
            <person name="Platzer M."/>
            <person name="Fincher G.B."/>
            <person name="Muehlbauer G.J."/>
            <person name="Sato K."/>
            <person name="Close T.J."/>
            <person name="Wise R.P."/>
            <person name="Stein N."/>
        </authorList>
    </citation>
    <scope>NUCLEOTIDE SEQUENCE [LARGE SCALE GENOMIC DNA]</scope>
    <source>
        <strain evidence="19">cv. Morex</strain>
    </source>
</reference>
<keyword evidence="10" id="KW-0479">Metal-binding</keyword>
<evidence type="ECO:0000256" key="3">
    <source>
        <dbReference type="ARBA" id="ARBA00004123"/>
    </source>
</evidence>
<reference evidence="18" key="2">
    <citation type="submission" date="2020-10" db="EMBL/GenBank/DDBJ databases">
        <authorList>
            <person name="Scholz U."/>
            <person name="Mascher M."/>
            <person name="Fiebig A."/>
        </authorList>
    </citation>
    <scope>NUCLEOTIDE SEQUENCE [LARGE SCALE GENOMIC DNA]</scope>
    <source>
        <strain evidence="18">cv. Morex</strain>
    </source>
</reference>
<dbReference type="GO" id="GO:0003723">
    <property type="term" value="F:RNA binding"/>
    <property type="evidence" value="ECO:0007669"/>
    <property type="project" value="UniProtKB-KW"/>
</dbReference>
<accession>A0A8I7BI72</accession>
<organism evidence="18 19">
    <name type="scientific">Hordeum vulgare subsp. vulgare</name>
    <name type="common">Domesticated barley</name>
    <dbReference type="NCBI Taxonomy" id="112509"/>
    <lineage>
        <taxon>Eukaryota</taxon>
        <taxon>Viridiplantae</taxon>
        <taxon>Streptophyta</taxon>
        <taxon>Embryophyta</taxon>
        <taxon>Tracheophyta</taxon>
        <taxon>Spermatophyta</taxon>
        <taxon>Magnoliopsida</taxon>
        <taxon>Liliopsida</taxon>
        <taxon>Poales</taxon>
        <taxon>Poaceae</taxon>
        <taxon>BOP clade</taxon>
        <taxon>Pooideae</taxon>
        <taxon>Triticodae</taxon>
        <taxon>Triticeae</taxon>
        <taxon>Hordeinae</taxon>
        <taxon>Hordeum</taxon>
    </lineage>
</organism>
<evidence type="ECO:0000256" key="11">
    <source>
        <dbReference type="ARBA" id="ARBA00022801"/>
    </source>
</evidence>
<dbReference type="Gramene" id="HORVU.MOREX.r3.7HG0647770.1">
    <property type="protein sequence ID" value="HORVU.MOREX.r3.7HG0647770.1.CDS1"/>
    <property type="gene ID" value="HORVU.MOREX.r3.7HG0647770"/>
</dbReference>
<dbReference type="Gene3D" id="3.30.420.10">
    <property type="entry name" value="Ribonuclease H-like superfamily/Ribonuclease H"/>
    <property type="match status" value="1"/>
</dbReference>
<protein>
    <recommendedName>
        <fullName evidence="7">poly(A)-specific ribonuclease</fullName>
        <ecNumber evidence="7">3.1.13.4</ecNumber>
    </recommendedName>
</protein>
<dbReference type="GO" id="GO:0000932">
    <property type="term" value="C:P-body"/>
    <property type="evidence" value="ECO:0000318"/>
    <property type="project" value="GO_Central"/>
</dbReference>
<dbReference type="InterPro" id="IPR036397">
    <property type="entry name" value="RNaseH_sf"/>
</dbReference>
<keyword evidence="15" id="KW-0804">Transcription</keyword>
<evidence type="ECO:0000313" key="19">
    <source>
        <dbReference type="Proteomes" id="UP000011116"/>
    </source>
</evidence>
<evidence type="ECO:0000256" key="8">
    <source>
        <dbReference type="ARBA" id="ARBA00022490"/>
    </source>
</evidence>
<reference evidence="18" key="3">
    <citation type="submission" date="2022-01" db="UniProtKB">
        <authorList>
            <consortium name="EnsemblPlants"/>
        </authorList>
    </citation>
    <scope>IDENTIFICATION</scope>
    <source>
        <strain evidence="18">subsp. vulgare</strain>
    </source>
</reference>
<evidence type="ECO:0000256" key="6">
    <source>
        <dbReference type="ARBA" id="ARBA00011757"/>
    </source>
</evidence>